<dbReference type="InterPro" id="IPR033304">
    <property type="entry name" value="DLEC1"/>
</dbReference>
<dbReference type="OrthoDB" id="2115465at2759"/>
<evidence type="ECO:0000256" key="1">
    <source>
        <dbReference type="SAM" id="MobiDB-lite"/>
    </source>
</evidence>
<evidence type="ECO:0000313" key="4">
    <source>
        <dbReference type="Proteomes" id="UP000322899"/>
    </source>
</evidence>
<dbReference type="GO" id="GO:0005737">
    <property type="term" value="C:cytoplasm"/>
    <property type="evidence" value="ECO:0007669"/>
    <property type="project" value="TreeGrafter"/>
</dbReference>
<dbReference type="Proteomes" id="UP000322899">
    <property type="component" value="Unassembled WGS sequence"/>
</dbReference>
<feature type="region of interest" description="Disordered" evidence="1">
    <location>
        <begin position="1460"/>
        <end position="1516"/>
    </location>
</feature>
<gene>
    <name evidence="3" type="ORF">FNF27_00991</name>
</gene>
<proteinExistence type="predicted"/>
<feature type="region of interest" description="Disordered" evidence="1">
    <location>
        <begin position="1098"/>
        <end position="1142"/>
    </location>
</feature>
<dbReference type="GO" id="GO:0005929">
    <property type="term" value="C:cilium"/>
    <property type="evidence" value="ECO:0007669"/>
    <property type="project" value="TreeGrafter"/>
</dbReference>
<accession>A0A5A8EPC0</accession>
<feature type="region of interest" description="Disordered" evidence="1">
    <location>
        <begin position="1396"/>
        <end position="1421"/>
    </location>
</feature>
<feature type="compositionally biased region" description="Basic residues" evidence="1">
    <location>
        <begin position="1506"/>
        <end position="1515"/>
    </location>
</feature>
<feature type="region of interest" description="Disordered" evidence="1">
    <location>
        <begin position="207"/>
        <end position="281"/>
    </location>
</feature>
<feature type="compositionally biased region" description="Gly residues" evidence="1">
    <location>
        <begin position="1405"/>
        <end position="1416"/>
    </location>
</feature>
<feature type="region of interest" description="Disordered" evidence="1">
    <location>
        <begin position="779"/>
        <end position="810"/>
    </location>
</feature>
<feature type="compositionally biased region" description="Basic and acidic residues" evidence="1">
    <location>
        <begin position="1819"/>
        <end position="1840"/>
    </location>
</feature>
<dbReference type="Pfam" id="PF23277">
    <property type="entry name" value="Ig_Dlec1_1"/>
    <property type="match status" value="1"/>
</dbReference>
<protein>
    <recommendedName>
        <fullName evidence="2">Deleted in lung and esophageal cancer protein 1 Ig-like domain-containing protein</fullName>
    </recommendedName>
</protein>
<dbReference type="PANTHER" id="PTHR46348">
    <property type="entry name" value="DELETED IN LUNG AND ESOPHAGEAL CANCER PROTEIN 1"/>
    <property type="match status" value="1"/>
</dbReference>
<dbReference type="EMBL" id="VLTO01000003">
    <property type="protein sequence ID" value="KAA0177820.1"/>
    <property type="molecule type" value="Genomic_DNA"/>
</dbReference>
<evidence type="ECO:0000259" key="2">
    <source>
        <dbReference type="Pfam" id="PF23277"/>
    </source>
</evidence>
<feature type="compositionally biased region" description="Basic and acidic residues" evidence="1">
    <location>
        <begin position="229"/>
        <end position="239"/>
    </location>
</feature>
<name>A0A5A8EPC0_CAFRO</name>
<reference evidence="3 4" key="1">
    <citation type="submission" date="2019-07" db="EMBL/GenBank/DDBJ databases">
        <title>Genomes of Cafeteria roenbergensis.</title>
        <authorList>
            <person name="Fischer M.G."/>
            <person name="Hackl T."/>
            <person name="Roman M."/>
        </authorList>
    </citation>
    <scope>NUCLEOTIDE SEQUENCE [LARGE SCALE GENOMIC DNA]</scope>
    <source>
        <strain evidence="3 4">E4-10P</strain>
    </source>
</reference>
<dbReference type="Gene3D" id="2.60.40.10">
    <property type="entry name" value="Immunoglobulins"/>
    <property type="match status" value="6"/>
</dbReference>
<dbReference type="InterPro" id="IPR013783">
    <property type="entry name" value="Ig-like_fold"/>
</dbReference>
<organism evidence="3 4">
    <name type="scientific">Cafeteria roenbergensis</name>
    <name type="common">Marine flagellate</name>
    <dbReference type="NCBI Taxonomy" id="33653"/>
    <lineage>
        <taxon>Eukaryota</taxon>
        <taxon>Sar</taxon>
        <taxon>Stramenopiles</taxon>
        <taxon>Bigyra</taxon>
        <taxon>Opalozoa</taxon>
        <taxon>Bicosoecida</taxon>
        <taxon>Cafeteriaceae</taxon>
        <taxon>Cafeteria</taxon>
    </lineage>
</organism>
<evidence type="ECO:0000313" key="3">
    <source>
        <dbReference type="EMBL" id="KAA0177820.1"/>
    </source>
</evidence>
<dbReference type="InterPro" id="IPR059041">
    <property type="entry name" value="Ig_DLEC1_1"/>
</dbReference>
<sequence length="2517" mass="258963">MVGSVGHILRSTFADLYGGAPPPGSKPVARAAQMSLDDGTGEGGALGFRAAGASEAAKDELEAIAGELEAARSAVQRVEAGLEETSRLVEAQDATTRAEARGRGLVLGSEVVIRPGLPGRRPRDIASQAGMRGVRLVSAADVVEAEARDYRVRTGNERAGRSAPDFFSSAAADGEGPGYLRATAASGTRMDASRSRFLGTTGAFGAATGQLGHPGGVGSSADKAGQGRRAKDGAGEARQTRANAAAGDRMARPQQYLKNPRYLPGKGLRAERKSPRSEAAGDDFEFVSLGAGEGGLGWSSAAGGADASLDEPDDSVDGPVLDAGEPLETVPSVTHRRGALQDPDAERLAKTHTLRGVRAAPLVEGGAARRVGPFLAYPASVEFSGFVPGARYEATLTLRNADTLSRSLRVLPPATDRFTSEPPVYSSGATKGAPASGVLAPGMAVVVRVGFSPDSFADAEDALVVLTETGKFTIPLRAGDEAPRMDLPLEADAGLCLSGDSAVSRIEVRNTGAAGAFRLFPAEDWPPAEGTDPVVAASLVAPDAGEANPEEVAAARAAAPPALRSSACAYGPSPPRLVSPPFAVSPAYFRLARGGTATLLVRFAPPAPGVYERSFVLLSHRGDVTEHRLTGKCAGLSVGVTRVDGVALPDPELLPEAAAEQADAGAESDSDAEALAARCEAPDSPSARLAAAAARRHRAEQAALSRAPAADPLGAVRLANLPLRLRFKDALVGDTESRTVTVRNDTPLALPFRWVVKPMPAFAPSIEVVDDGLPVDAGVSGTLSHHRSDDRDANGPAEGAGSPSLHRPRATAEDLTATARAAGTGLAAVGTLRKRPRKVKLLLQAGDGAAEPRELRFASMAEAASAISYHRLADADFAGAAAADAVAGGAAAAAKARAAAPGADDDVDAPFAIEPRSGRIPAGAEVAFKVLFRPGAPGEDSAVARMLVEGVPVDDDEPRDALELPASQGAMRLPGGDSDLTVSEQLAALTPRSMASRAEAAAVLRRRVTVSTLALHGACSAPEAVLTPSVVVFPPGLLPGSSVTQAVTLRNTSSCPVWFEFGEPACMRRPAPSADWEPVGVLQPDPRPWHERVLRPRAGDADGAEGDEPAAAGASEGRRLPGDASVGADSDTEDGTGLGGGGRAPLFCVAPERGMIPPHGVASITAIVEASACGEVVCEAPCSVFFQGGTSARAGTLVSAPGQLPPAAVLTSRLSLRAIASIEAPKLRFTSPELDFGLLKVRTSAACSLRIQNLSAVPAPWRLSQVPAAAFVSAARAAELEAAPGQRCSLSFSPCEGVLPPFGEGDVSVSCTAGSAPHRLREMLQCDVPGSAGADPITLRVRGEVQRPLVFLDRHSVSLGIAFVGVPVRRVVRVTNLSNLTAAFRWDPAVGMRLASEAGADSPGPGSGSPRGGGGGDADDVDGERLLAAAADGQDSPTALALAAHASAERRAERALDALREENNAVRRPGSEPGSPTGSTSGGVVPAPRGAAAGLPEAGSPSPARQGRRRGKAARRALPVAPFDASVLPSRSGVLGEKESREFTLVVTPRMAVAKLSSLCALDVEGVPGPVGVALEGVVRPLTVAFAVVDDKGKPDADAAFERSLASLMDRVLAGKGLPRGREIEPHLAGAMPHAVFCNALRTQRAAVRDDPGAAGDATMALLERSLADAEAAGARVGRMPQVDFGKQLPTFSRRTFCVEVRNLSGVPTDFAVRVIKYPAFAGRLSAGPAGIDLTDEEAKALAAQDPSGMAEAERQRVARGIVPSDPQTEAAAAGAASARGRRDRGFLGLPFSDEPRGRSGSRAGSTPATGGAGATSRRPREWLGREHEDHSRFQSEEGKAELRRRRGLEIQQEQLCLLNGVAFQVWPRACHLAPFATARIMVSCVADMPGTYEDQLEILMDAAPPVKLPVRVTVVGSPLTVDPTTAGMRCTVFPPALAFGDLPDGAAPAAKLITVRNTAPLDAHIRWCLTVPRPPGAPEEPLRLSILGQDASPEGGGGQAAIVELAHGSDRRPAFPPPFSVEPVEAVVPAQSSATFRVSAVPLSRSEAEASADAALGWSDAKAGAAGGPRRGLLVADALWVPRGDEPDQGMLQELRDDEADDAIATATATSEAGTGGAGSEDGAEEGAQAGPSTPVPRRGAPADPGMQAAAVVRPRLVRESLRLGLLVNPIKPALDVDEEVGEGGIPWAALRVWATERPTHESYLRSLTLSNAFDLSLRFGVEVEGPFRLERVHTAAKPAPTAGADLTSTIRGLESRGVKVLALPPRANVVVDVRFDPRLVAAAAPSGLAASGAGGAGTKALAGTASLSKEARQAGVPQSKGALSTEHRGSLLLTFVNGEVQRVGLAAQVLRPKVIAAPPVTNFGVVRCGTPRVLRLVVGNPTVVPADWALRHVPAPTPRERVAINAGALGLKGTPGLGADDDAAGPSPAVVVDDPTVFGFSSHKGLLPGPTVDLEVAPRAAPLRESGAAPQPVTLGVRFAPKEPALYKCRFRVEVRGGQPFEVLLMGQGTHEEVA</sequence>
<dbReference type="PANTHER" id="PTHR46348:SF1">
    <property type="entry name" value="DELETED IN LUNG AND ESOPHAGEAL CANCER PROTEIN 1"/>
    <property type="match status" value="1"/>
</dbReference>
<feature type="domain" description="Deleted in lung and esophageal cancer protein 1 Ig-like" evidence="2">
    <location>
        <begin position="374"/>
        <end position="468"/>
    </location>
</feature>
<dbReference type="GO" id="GO:0015631">
    <property type="term" value="F:tubulin binding"/>
    <property type="evidence" value="ECO:0007669"/>
    <property type="project" value="TreeGrafter"/>
</dbReference>
<comment type="caution">
    <text evidence="3">The sequence shown here is derived from an EMBL/GenBank/DDBJ whole genome shotgun (WGS) entry which is preliminary data.</text>
</comment>
<feature type="region of interest" description="Disordered" evidence="1">
    <location>
        <begin position="301"/>
        <end position="351"/>
    </location>
</feature>
<feature type="region of interest" description="Disordered" evidence="1">
    <location>
        <begin position="2110"/>
        <end position="2148"/>
    </location>
</feature>
<dbReference type="GO" id="GO:0008285">
    <property type="term" value="P:negative regulation of cell population proliferation"/>
    <property type="evidence" value="ECO:0007669"/>
    <property type="project" value="InterPro"/>
</dbReference>
<feature type="compositionally biased region" description="Low complexity" evidence="1">
    <location>
        <begin position="1801"/>
        <end position="1810"/>
    </location>
</feature>
<feature type="compositionally biased region" description="Low complexity" evidence="1">
    <location>
        <begin position="1471"/>
        <end position="1499"/>
    </location>
</feature>
<feature type="region of interest" description="Disordered" evidence="1">
    <location>
        <begin position="1741"/>
        <end position="1840"/>
    </location>
</feature>